<keyword evidence="3" id="KW-0132">Cell division</keyword>
<dbReference type="Gene3D" id="1.10.3260.10">
    <property type="entry name" value="DNA ligase, ATP-dependent, N-terminal domain"/>
    <property type="match status" value="1"/>
</dbReference>
<dbReference type="Gene3D" id="2.40.50.140">
    <property type="entry name" value="Nucleic acid-binding proteins"/>
    <property type="match status" value="1"/>
</dbReference>
<evidence type="ECO:0000256" key="11">
    <source>
        <dbReference type="ARBA" id="ARBA00023204"/>
    </source>
</evidence>
<dbReference type="eggNOG" id="COG1793">
    <property type="taxonomic scope" value="Bacteria"/>
</dbReference>
<dbReference type="STRING" id="59919.PMM0729"/>
<dbReference type="Gene3D" id="3.30.470.30">
    <property type="entry name" value="DNA ligase/mRNA capping enzyme"/>
    <property type="match status" value="1"/>
</dbReference>
<dbReference type="SUPFAM" id="SSF50249">
    <property type="entry name" value="Nucleic acid-binding proteins"/>
    <property type="match status" value="1"/>
</dbReference>
<dbReference type="NCBIfam" id="NF006701">
    <property type="entry name" value="PRK09247.1"/>
    <property type="match status" value="1"/>
</dbReference>
<organism evidence="15 16">
    <name type="scientific">Prochlorococcus marinus subsp. pastoris (strain CCMP1986 / NIES-2087 / MED4)</name>
    <dbReference type="NCBI Taxonomy" id="59919"/>
    <lineage>
        <taxon>Bacteria</taxon>
        <taxon>Bacillati</taxon>
        <taxon>Cyanobacteriota</taxon>
        <taxon>Cyanophyceae</taxon>
        <taxon>Synechococcales</taxon>
        <taxon>Prochlorococcaceae</taxon>
        <taxon>Prochlorococcus</taxon>
    </lineage>
</organism>
<keyword evidence="9" id="KW-0460">Magnesium</keyword>
<dbReference type="PROSITE" id="PS00333">
    <property type="entry name" value="DNA_LIGASE_A2"/>
    <property type="match status" value="1"/>
</dbReference>
<evidence type="ECO:0000313" key="16">
    <source>
        <dbReference type="Proteomes" id="UP000001026"/>
    </source>
</evidence>
<dbReference type="PROSITE" id="PS50160">
    <property type="entry name" value="DNA_LIGASE_A3"/>
    <property type="match status" value="1"/>
</dbReference>
<accession>Q7V1X0</accession>
<sequence length="545" mass="63497">MSLKKFSELFINLDSCNSTNKKIGILQNYFSSNEALENSWTIYLLTGKNNKRFISGRSLKTLFSEIYEYPLWLIDSCYLKVGDSAEVISLLLRNVITEKNTKYQDGSLHELLNKSFPELSILKEDEKKLRVKEIWETIPKENLLVINKILTGTFRVGVSIGLITKSIAKLINIDEAIISHRLMGDFIPSEESYKLLIDKKINPSELNYKPYPFLLANTFEKKIIDKSTNDFQFEWKWDGIRIQLIKRSGKVSIWTRGQDLVNKSFPELVEKISSIKDDFVIDGELLVWDFKKSLPLNFSLLQKRINRKAPSRLIQKNLPIIFIAYDILEINGEDQRDSNLEIRRNSLEKHLYNWLNESKEELSNIFKISDLIYPKNWEEVETFKNNSRDNGTEGLVIKNKKSIYTPGRKKGLWWKYKVDPMQLDAVLIYAKGGSGIRAGLYTDYSFALWKDGELIKFASAYSGLNNTEIKELDRWIRQNTIDRFGPVRSVRPEMVFEISFENIQISKRHKSGIAVRFPRITKWRKDKLIKDADTLENAQKLMLNK</sequence>
<dbReference type="GO" id="GO:0051301">
    <property type="term" value="P:cell division"/>
    <property type="evidence" value="ECO:0007669"/>
    <property type="project" value="UniProtKB-KW"/>
</dbReference>
<gene>
    <name evidence="15" type="ordered locus">PMM0729</name>
</gene>
<dbReference type="InterPro" id="IPR012309">
    <property type="entry name" value="DNA_ligase_ATP-dep_C"/>
</dbReference>
<evidence type="ECO:0000256" key="12">
    <source>
        <dbReference type="ARBA" id="ARBA00023306"/>
    </source>
</evidence>
<dbReference type="InterPro" id="IPR050191">
    <property type="entry name" value="ATP-dep_DNA_ligase"/>
</dbReference>
<dbReference type="GO" id="GO:0005524">
    <property type="term" value="F:ATP binding"/>
    <property type="evidence" value="ECO:0007669"/>
    <property type="project" value="UniProtKB-KW"/>
</dbReference>
<dbReference type="AlphaFoldDB" id="Q7V1X0"/>
<keyword evidence="8" id="KW-0067">ATP-binding</keyword>
<evidence type="ECO:0000256" key="2">
    <source>
        <dbReference type="ARBA" id="ARBA00022598"/>
    </source>
</evidence>
<evidence type="ECO:0000256" key="6">
    <source>
        <dbReference type="ARBA" id="ARBA00022741"/>
    </source>
</evidence>
<evidence type="ECO:0000256" key="9">
    <source>
        <dbReference type="ARBA" id="ARBA00022842"/>
    </source>
</evidence>
<evidence type="ECO:0000256" key="8">
    <source>
        <dbReference type="ARBA" id="ARBA00022840"/>
    </source>
</evidence>
<dbReference type="EC" id="6.5.1.1" evidence="1"/>
<dbReference type="CDD" id="cd07897">
    <property type="entry name" value="Adenylation_DNA_ligase_Bac1"/>
    <property type="match status" value="1"/>
</dbReference>
<keyword evidence="11" id="KW-0234">DNA repair</keyword>
<dbReference type="Pfam" id="PF04679">
    <property type="entry name" value="DNA_ligase_A_C"/>
    <property type="match status" value="1"/>
</dbReference>
<evidence type="ECO:0000259" key="14">
    <source>
        <dbReference type="PROSITE" id="PS50160"/>
    </source>
</evidence>
<dbReference type="GO" id="GO:0006310">
    <property type="term" value="P:DNA recombination"/>
    <property type="evidence" value="ECO:0007669"/>
    <property type="project" value="UniProtKB-KW"/>
</dbReference>
<evidence type="ECO:0000256" key="5">
    <source>
        <dbReference type="ARBA" id="ARBA00022723"/>
    </source>
</evidence>
<dbReference type="RefSeq" id="WP_011132363.1">
    <property type="nucleotide sequence ID" value="NC_005072.1"/>
</dbReference>
<dbReference type="GO" id="GO:0006260">
    <property type="term" value="P:DNA replication"/>
    <property type="evidence" value="ECO:0007669"/>
    <property type="project" value="UniProtKB-KW"/>
</dbReference>
<dbReference type="InterPro" id="IPR016059">
    <property type="entry name" value="DNA_ligase_ATP-dep_CS"/>
</dbReference>
<dbReference type="PROSITE" id="PS00697">
    <property type="entry name" value="DNA_LIGASE_A1"/>
    <property type="match status" value="1"/>
</dbReference>
<feature type="domain" description="ATP-dependent DNA ligase family profile" evidence="14">
    <location>
        <begin position="313"/>
        <end position="450"/>
    </location>
</feature>
<dbReference type="OrthoDB" id="9767858at2"/>
<dbReference type="InterPro" id="IPR012310">
    <property type="entry name" value="DNA_ligase_ATP-dep_cent"/>
</dbReference>
<dbReference type="SUPFAM" id="SSF56091">
    <property type="entry name" value="DNA ligase/mRNA capping enzyme, catalytic domain"/>
    <property type="match status" value="1"/>
</dbReference>
<name>Q7V1X0_PROMP</name>
<keyword evidence="5" id="KW-0479">Metal-binding</keyword>
<comment type="catalytic activity">
    <reaction evidence="13">
        <text>ATP + (deoxyribonucleotide)n-3'-hydroxyl + 5'-phospho-(deoxyribonucleotide)m = (deoxyribonucleotide)n+m + AMP + diphosphate.</text>
        <dbReference type="EC" id="6.5.1.1"/>
    </reaction>
</comment>
<dbReference type="Pfam" id="PF01068">
    <property type="entry name" value="DNA_ligase_A_M"/>
    <property type="match status" value="1"/>
</dbReference>
<protein>
    <recommendedName>
        <fullName evidence="1">DNA ligase (ATP)</fullName>
        <ecNumber evidence="1">6.5.1.1</ecNumber>
    </recommendedName>
</protein>
<dbReference type="Pfam" id="PF04675">
    <property type="entry name" value="DNA_ligase_A_N"/>
    <property type="match status" value="1"/>
</dbReference>
<evidence type="ECO:0000313" key="15">
    <source>
        <dbReference type="EMBL" id="CAE19188.1"/>
    </source>
</evidence>
<reference evidence="15 16" key="1">
    <citation type="journal article" date="2003" name="Nature">
        <title>Genome divergence in two Prochlorococcus ecotypes reflects oceanic niche differentiation.</title>
        <authorList>
            <person name="Rocap G."/>
            <person name="Larimer F.W."/>
            <person name="Lamerdin J.E."/>
            <person name="Malfatti S."/>
            <person name="Chain P."/>
            <person name="Ahlgren N.A."/>
            <person name="Arellano A."/>
            <person name="Coleman M."/>
            <person name="Hauser L."/>
            <person name="Hess W.R."/>
            <person name="Johnson Z.I."/>
            <person name="Land M.L."/>
            <person name="Lindell D."/>
            <person name="Post A.F."/>
            <person name="Regala W."/>
            <person name="Shah M."/>
            <person name="Shaw S.L."/>
            <person name="Steglich C."/>
            <person name="Sullivan M.B."/>
            <person name="Ting C.S."/>
            <person name="Tolonen A."/>
            <person name="Webb E.A."/>
            <person name="Zinser E.R."/>
            <person name="Chisholm S.W."/>
        </authorList>
    </citation>
    <scope>NUCLEOTIDE SEQUENCE [LARGE SCALE GENOMIC DNA]</scope>
    <source>
        <strain evidence="16">CCMP1986 / NIES-2087 / MED4</strain>
    </source>
</reference>
<dbReference type="CDD" id="cd07972">
    <property type="entry name" value="OBF_DNA_ligase_Arch_LigB"/>
    <property type="match status" value="1"/>
</dbReference>
<keyword evidence="6" id="KW-0547">Nucleotide-binding</keyword>
<dbReference type="InterPro" id="IPR026333">
    <property type="entry name" value="ATP_dep_DNA_lig_pp_1105_fam"/>
</dbReference>
<dbReference type="GO" id="GO:0003910">
    <property type="term" value="F:DNA ligase (ATP) activity"/>
    <property type="evidence" value="ECO:0007669"/>
    <property type="project" value="UniProtKB-EC"/>
</dbReference>
<dbReference type="Proteomes" id="UP000001026">
    <property type="component" value="Chromosome"/>
</dbReference>
<dbReference type="EMBL" id="BX548174">
    <property type="protein sequence ID" value="CAE19188.1"/>
    <property type="molecule type" value="Genomic_DNA"/>
</dbReference>
<keyword evidence="7" id="KW-0227">DNA damage</keyword>
<dbReference type="PANTHER" id="PTHR45674:SF13">
    <property type="entry name" value="DNA LIGASE-RELATED"/>
    <property type="match status" value="1"/>
</dbReference>
<evidence type="ECO:0000256" key="3">
    <source>
        <dbReference type="ARBA" id="ARBA00022618"/>
    </source>
</evidence>
<keyword evidence="2 15" id="KW-0436">Ligase</keyword>
<evidence type="ECO:0000256" key="13">
    <source>
        <dbReference type="ARBA" id="ARBA00034003"/>
    </source>
</evidence>
<dbReference type="GO" id="GO:0006281">
    <property type="term" value="P:DNA repair"/>
    <property type="evidence" value="ECO:0007669"/>
    <property type="project" value="UniProtKB-KW"/>
</dbReference>
<keyword evidence="10" id="KW-0233">DNA recombination</keyword>
<keyword evidence="12" id="KW-0131">Cell cycle</keyword>
<dbReference type="InterPro" id="IPR036599">
    <property type="entry name" value="DNA_ligase_N_sf"/>
</dbReference>
<dbReference type="GO" id="GO:0003677">
    <property type="term" value="F:DNA binding"/>
    <property type="evidence" value="ECO:0007669"/>
    <property type="project" value="InterPro"/>
</dbReference>
<dbReference type="PANTHER" id="PTHR45674">
    <property type="entry name" value="DNA LIGASE 1/3 FAMILY MEMBER"/>
    <property type="match status" value="1"/>
</dbReference>
<keyword evidence="4" id="KW-0235">DNA replication</keyword>
<dbReference type="KEGG" id="pmm:PMM0729"/>
<proteinExistence type="predicted"/>
<evidence type="ECO:0000256" key="1">
    <source>
        <dbReference type="ARBA" id="ARBA00012727"/>
    </source>
</evidence>
<dbReference type="HOGENOM" id="CLU_005138_6_2_3"/>
<dbReference type="NCBIfam" id="TIGR04120">
    <property type="entry name" value="DNA_lig_bact"/>
    <property type="match status" value="1"/>
</dbReference>
<evidence type="ECO:0000256" key="10">
    <source>
        <dbReference type="ARBA" id="ARBA00023172"/>
    </source>
</evidence>
<dbReference type="InterPro" id="IPR012308">
    <property type="entry name" value="DNA_ligase_ATP-dep_N"/>
</dbReference>
<dbReference type="GO" id="GO:0046872">
    <property type="term" value="F:metal ion binding"/>
    <property type="evidence" value="ECO:0007669"/>
    <property type="project" value="UniProtKB-KW"/>
</dbReference>
<dbReference type="InterPro" id="IPR012340">
    <property type="entry name" value="NA-bd_OB-fold"/>
</dbReference>
<evidence type="ECO:0000256" key="7">
    <source>
        <dbReference type="ARBA" id="ARBA00022763"/>
    </source>
</evidence>
<evidence type="ECO:0000256" key="4">
    <source>
        <dbReference type="ARBA" id="ARBA00022705"/>
    </source>
</evidence>